<evidence type="ECO:0000313" key="3">
    <source>
        <dbReference type="Proteomes" id="UP001604267"/>
    </source>
</evidence>
<gene>
    <name evidence="2" type="ORF">ACGFZB_28385</name>
</gene>
<evidence type="ECO:0000259" key="1">
    <source>
        <dbReference type="Pfam" id="PF12680"/>
    </source>
</evidence>
<protein>
    <submittedName>
        <fullName evidence="2">Nuclear transport factor 2 family protein</fullName>
    </submittedName>
</protein>
<dbReference type="SUPFAM" id="SSF54427">
    <property type="entry name" value="NTF2-like"/>
    <property type="match status" value="1"/>
</dbReference>
<keyword evidence="3" id="KW-1185">Reference proteome</keyword>
<sequence length="151" mass="16681">MTEITPELVEKAYVALVSLDREEAAKYWSEDVRFSVPGRHAQAGWHVGLDALLAFRRALTDAAGGKFEVELVTSMISGNECMDVVKVHAVRPGAPDGSTSPYDVLDADGIQVFRWENGRIVEGRAGFFGDGSTNYDQWWSPLDGNGERRYV</sequence>
<accession>A0ABW7BBN3</accession>
<feature type="domain" description="SnoaL-like" evidence="1">
    <location>
        <begin position="9"/>
        <end position="122"/>
    </location>
</feature>
<dbReference type="InterPro" id="IPR037401">
    <property type="entry name" value="SnoaL-like"/>
</dbReference>
<proteinExistence type="predicted"/>
<comment type="caution">
    <text evidence="2">The sequence shown here is derived from an EMBL/GenBank/DDBJ whole genome shotgun (WGS) entry which is preliminary data.</text>
</comment>
<dbReference type="Gene3D" id="3.10.450.50">
    <property type="match status" value="1"/>
</dbReference>
<dbReference type="RefSeq" id="WP_388315366.1">
    <property type="nucleotide sequence ID" value="NZ_JBIBCC010000002.1"/>
</dbReference>
<dbReference type="InterPro" id="IPR032710">
    <property type="entry name" value="NTF2-like_dom_sf"/>
</dbReference>
<dbReference type="Proteomes" id="UP001604267">
    <property type="component" value="Unassembled WGS sequence"/>
</dbReference>
<name>A0ABW7BBN3_9ACTN</name>
<reference evidence="2 3" key="1">
    <citation type="submission" date="2024-10" db="EMBL/GenBank/DDBJ databases">
        <title>The Natural Products Discovery Center: Release of the First 8490 Sequenced Strains for Exploring Actinobacteria Biosynthetic Diversity.</title>
        <authorList>
            <person name="Kalkreuter E."/>
            <person name="Kautsar S.A."/>
            <person name="Yang D."/>
            <person name="Bader C.D."/>
            <person name="Teijaro C.N."/>
            <person name="Fluegel L."/>
            <person name="Davis C.M."/>
            <person name="Simpson J.R."/>
            <person name="Lauterbach L."/>
            <person name="Steele A.D."/>
            <person name="Gui C."/>
            <person name="Meng S."/>
            <person name="Li G."/>
            <person name="Viehrig K."/>
            <person name="Ye F."/>
            <person name="Su P."/>
            <person name="Kiefer A.F."/>
            <person name="Nichols A."/>
            <person name="Cepeda A.J."/>
            <person name="Yan W."/>
            <person name="Fan B."/>
            <person name="Jiang Y."/>
            <person name="Adhikari A."/>
            <person name="Zheng C.-J."/>
            <person name="Schuster L."/>
            <person name="Cowan T.M."/>
            <person name="Smanski M.J."/>
            <person name="Chevrette M.G."/>
            <person name="De Carvalho L.P.S."/>
            <person name="Shen B."/>
        </authorList>
    </citation>
    <scope>NUCLEOTIDE SEQUENCE [LARGE SCALE GENOMIC DNA]</scope>
    <source>
        <strain evidence="2 3">NPDC048320</strain>
    </source>
</reference>
<organism evidence="2 3">
    <name type="scientific">Streptomyces cinerochromogenes</name>
    <dbReference type="NCBI Taxonomy" id="66422"/>
    <lineage>
        <taxon>Bacteria</taxon>
        <taxon>Bacillati</taxon>
        <taxon>Actinomycetota</taxon>
        <taxon>Actinomycetes</taxon>
        <taxon>Kitasatosporales</taxon>
        <taxon>Streptomycetaceae</taxon>
        <taxon>Streptomyces</taxon>
    </lineage>
</organism>
<dbReference type="EMBL" id="JBICYV010000015">
    <property type="protein sequence ID" value="MFG3014275.1"/>
    <property type="molecule type" value="Genomic_DNA"/>
</dbReference>
<evidence type="ECO:0000313" key="2">
    <source>
        <dbReference type="EMBL" id="MFG3014275.1"/>
    </source>
</evidence>
<dbReference type="Pfam" id="PF12680">
    <property type="entry name" value="SnoaL_2"/>
    <property type="match status" value="1"/>
</dbReference>